<evidence type="ECO:0000256" key="5">
    <source>
        <dbReference type="NCBIfam" id="TIGR00168"/>
    </source>
</evidence>
<keyword evidence="2 4" id="KW-0396">Initiation factor</keyword>
<feature type="domain" description="Translation initiation factor 3 C-terminal" evidence="6">
    <location>
        <begin position="90"/>
        <end position="172"/>
    </location>
</feature>
<evidence type="ECO:0000256" key="2">
    <source>
        <dbReference type="ARBA" id="ARBA00022540"/>
    </source>
</evidence>
<dbReference type="GO" id="GO:0032790">
    <property type="term" value="P:ribosome disassembly"/>
    <property type="evidence" value="ECO:0007669"/>
    <property type="project" value="TreeGrafter"/>
</dbReference>
<feature type="domain" description="Translation initiation factor 3 N-terminal" evidence="7">
    <location>
        <begin position="15"/>
        <end position="83"/>
    </location>
</feature>
<dbReference type="GO" id="GO:0005829">
    <property type="term" value="C:cytosol"/>
    <property type="evidence" value="ECO:0007669"/>
    <property type="project" value="TreeGrafter"/>
</dbReference>
<evidence type="ECO:0000256" key="1">
    <source>
        <dbReference type="ARBA" id="ARBA00005439"/>
    </source>
</evidence>
<dbReference type="InterPro" id="IPR019814">
    <property type="entry name" value="Translation_initiation_fac_3_N"/>
</dbReference>
<dbReference type="InterPro" id="IPR036788">
    <property type="entry name" value="T_IF-3_C_sf"/>
</dbReference>
<protein>
    <recommendedName>
        <fullName evidence="4 5">Translation initiation factor IF-3</fullName>
    </recommendedName>
</protein>
<evidence type="ECO:0000259" key="6">
    <source>
        <dbReference type="Pfam" id="PF00707"/>
    </source>
</evidence>
<dbReference type="Gene3D" id="3.30.110.10">
    <property type="entry name" value="Translation initiation factor 3 (IF-3), C-terminal domain"/>
    <property type="match status" value="1"/>
</dbReference>
<dbReference type="GO" id="GO:0043022">
    <property type="term" value="F:ribosome binding"/>
    <property type="evidence" value="ECO:0007669"/>
    <property type="project" value="TreeGrafter"/>
</dbReference>
<comment type="subunit">
    <text evidence="4">Monomer.</text>
</comment>
<dbReference type="NCBIfam" id="TIGR00168">
    <property type="entry name" value="infC"/>
    <property type="match status" value="1"/>
</dbReference>
<evidence type="ECO:0000313" key="9">
    <source>
        <dbReference type="Proteomes" id="UP000179252"/>
    </source>
</evidence>
<organism evidence="8 9">
    <name type="scientific">Candidatus Curtissbacteria bacterium RBG_13_40_7</name>
    <dbReference type="NCBI Taxonomy" id="1797706"/>
    <lineage>
        <taxon>Bacteria</taxon>
        <taxon>Candidatus Curtissiibacteriota</taxon>
    </lineage>
</organism>
<dbReference type="InterPro" id="IPR001288">
    <property type="entry name" value="Translation_initiation_fac_3"/>
</dbReference>
<dbReference type="InterPro" id="IPR036787">
    <property type="entry name" value="T_IF-3_N_sf"/>
</dbReference>
<keyword evidence="4" id="KW-0963">Cytoplasm</keyword>
<accession>A0A1F5FXY5</accession>
<evidence type="ECO:0000256" key="3">
    <source>
        <dbReference type="ARBA" id="ARBA00022917"/>
    </source>
</evidence>
<dbReference type="SUPFAM" id="SSF54364">
    <property type="entry name" value="Translation initiation factor IF3, N-terminal domain"/>
    <property type="match status" value="1"/>
</dbReference>
<dbReference type="GO" id="GO:0003743">
    <property type="term" value="F:translation initiation factor activity"/>
    <property type="evidence" value="ECO:0007669"/>
    <property type="project" value="UniProtKB-UniRule"/>
</dbReference>
<comment type="similarity">
    <text evidence="1 4">Belongs to the IF-3 family.</text>
</comment>
<comment type="caution">
    <text evidence="8">The sequence shown here is derived from an EMBL/GenBank/DDBJ whole genome shotgun (WGS) entry which is preliminary data.</text>
</comment>
<dbReference type="Pfam" id="PF00707">
    <property type="entry name" value="IF3_C"/>
    <property type="match status" value="1"/>
</dbReference>
<dbReference type="PANTHER" id="PTHR10938">
    <property type="entry name" value="TRANSLATION INITIATION FACTOR IF-3"/>
    <property type="match status" value="1"/>
</dbReference>
<dbReference type="EMBL" id="MFAU01000021">
    <property type="protein sequence ID" value="OGD84477.1"/>
    <property type="molecule type" value="Genomic_DNA"/>
</dbReference>
<name>A0A1F5FXY5_9BACT</name>
<sequence length="196" mass="22587">MFYWRLKVKKFFKLNHQITASELRVLGEDGKQLGILPLSEALKKAQELNLDLVELAPDAKPPVAKLIEFKKFKFQQEKKEKEARRHTKQVELKEVRVSPFIGDHDLQTALERIKKFIGDGDLVKISIVFTGRQMAHPEFGLKMLQKIMGNLGDTVEKEREGRFEGRRFVSMIRGIKGQTKPVEESKNETKNKKIGS</sequence>
<dbReference type="Pfam" id="PF05198">
    <property type="entry name" value="IF3_N"/>
    <property type="match status" value="1"/>
</dbReference>
<dbReference type="PANTHER" id="PTHR10938:SF0">
    <property type="entry name" value="TRANSLATION INITIATION FACTOR IF-3, MITOCHONDRIAL"/>
    <property type="match status" value="1"/>
</dbReference>
<reference evidence="8 9" key="1">
    <citation type="journal article" date="2016" name="Nat. Commun.">
        <title>Thousands of microbial genomes shed light on interconnected biogeochemical processes in an aquifer system.</title>
        <authorList>
            <person name="Anantharaman K."/>
            <person name="Brown C.T."/>
            <person name="Hug L.A."/>
            <person name="Sharon I."/>
            <person name="Castelle C.J."/>
            <person name="Probst A.J."/>
            <person name="Thomas B.C."/>
            <person name="Singh A."/>
            <person name="Wilkins M.J."/>
            <person name="Karaoz U."/>
            <person name="Brodie E.L."/>
            <person name="Williams K.H."/>
            <person name="Hubbard S.S."/>
            <person name="Banfield J.F."/>
        </authorList>
    </citation>
    <scope>NUCLEOTIDE SEQUENCE [LARGE SCALE GENOMIC DNA]</scope>
</reference>
<proteinExistence type="inferred from homology"/>
<gene>
    <name evidence="4" type="primary">infC</name>
    <name evidence="8" type="ORF">A2165_03480</name>
</gene>
<keyword evidence="3 4" id="KW-0648">Protein biosynthesis</keyword>
<comment type="subcellular location">
    <subcellularLocation>
        <location evidence="4">Cytoplasm</location>
    </subcellularLocation>
</comment>
<dbReference type="InterPro" id="IPR019815">
    <property type="entry name" value="Translation_initiation_fac_3_C"/>
</dbReference>
<dbReference type="HAMAP" id="MF_00080">
    <property type="entry name" value="IF_3"/>
    <property type="match status" value="1"/>
</dbReference>
<dbReference type="Proteomes" id="UP000179252">
    <property type="component" value="Unassembled WGS sequence"/>
</dbReference>
<evidence type="ECO:0000313" key="8">
    <source>
        <dbReference type="EMBL" id="OGD84477.1"/>
    </source>
</evidence>
<evidence type="ECO:0000259" key="7">
    <source>
        <dbReference type="Pfam" id="PF05198"/>
    </source>
</evidence>
<dbReference type="Gene3D" id="3.10.20.80">
    <property type="entry name" value="Translation initiation factor 3 (IF-3), N-terminal domain"/>
    <property type="match status" value="1"/>
</dbReference>
<evidence type="ECO:0000256" key="4">
    <source>
        <dbReference type="HAMAP-Rule" id="MF_00080"/>
    </source>
</evidence>
<dbReference type="AlphaFoldDB" id="A0A1F5FXY5"/>
<comment type="function">
    <text evidence="4">IF-3 binds to the 30S ribosomal subunit and shifts the equilibrium between 70S ribosomes and their 50S and 30S subunits in favor of the free subunits, thus enhancing the availability of 30S subunits on which protein synthesis initiation begins.</text>
</comment>
<dbReference type="SUPFAM" id="SSF55200">
    <property type="entry name" value="Translation initiation factor IF3, C-terminal domain"/>
    <property type="match status" value="1"/>
</dbReference>
<dbReference type="GO" id="GO:0016020">
    <property type="term" value="C:membrane"/>
    <property type="evidence" value="ECO:0007669"/>
    <property type="project" value="TreeGrafter"/>
</dbReference>